<reference evidence="3" key="1">
    <citation type="submission" date="2019-08" db="EMBL/GenBank/DDBJ databases">
        <title>Carotenoids and Carotenoid Binding Proteins in the Halophilic Cyanobacterium Euhalothece sp. ZM00.</title>
        <authorList>
            <person name="Cho S.M."/>
            <person name="Song J.Y."/>
            <person name="Park Y.-I."/>
        </authorList>
    </citation>
    <scope>NUCLEOTIDE SEQUENCE [LARGE SCALE GENOMIC DNA]</scope>
    <source>
        <strain evidence="3">Z-M001</strain>
    </source>
</reference>
<dbReference type="InterPro" id="IPR013486">
    <property type="entry name" value="SpoIID/LytB"/>
</dbReference>
<keyword evidence="4" id="KW-1185">Reference proteome</keyword>
<evidence type="ECO:0000313" key="4">
    <source>
        <dbReference type="Proteomes" id="UP000318453"/>
    </source>
</evidence>
<dbReference type="EMBL" id="CP042326">
    <property type="protein sequence ID" value="QDZ39588.1"/>
    <property type="molecule type" value="Genomic_DNA"/>
</dbReference>
<dbReference type="Pfam" id="PF08486">
    <property type="entry name" value="SpoIID"/>
    <property type="match status" value="1"/>
</dbReference>
<feature type="domain" description="Sporulation stage II protein D amidase enhancer LytB N-terminal" evidence="2">
    <location>
        <begin position="121"/>
        <end position="210"/>
    </location>
</feature>
<dbReference type="Proteomes" id="UP000318453">
    <property type="component" value="Chromosome"/>
</dbReference>
<feature type="signal peptide" evidence="1">
    <location>
        <begin position="1"/>
        <end position="33"/>
    </location>
</feature>
<dbReference type="RefSeq" id="WP_146295188.1">
    <property type="nucleotide sequence ID" value="NZ_CP042326.1"/>
</dbReference>
<gene>
    <name evidence="3" type="ORF">FRE64_06375</name>
</gene>
<dbReference type="AlphaFoldDB" id="A0A5B8NKU6"/>
<dbReference type="KEGG" id="enn:FRE64_06375"/>
<dbReference type="GO" id="GO:0030288">
    <property type="term" value="C:outer membrane-bounded periplasmic space"/>
    <property type="evidence" value="ECO:0007669"/>
    <property type="project" value="TreeGrafter"/>
</dbReference>
<dbReference type="InterPro" id="IPR013693">
    <property type="entry name" value="SpoIID/LytB_N"/>
</dbReference>
<dbReference type="NCBIfam" id="TIGR02669">
    <property type="entry name" value="SpoIID_LytB"/>
    <property type="match status" value="1"/>
</dbReference>
<feature type="chain" id="PRO_5022819852" evidence="1">
    <location>
        <begin position="34"/>
        <end position="379"/>
    </location>
</feature>
<dbReference type="OrthoDB" id="501259at2"/>
<accession>A0A5B8NKU6</accession>
<keyword evidence="1" id="KW-0732">Signal</keyword>
<dbReference type="InterPro" id="IPR051922">
    <property type="entry name" value="Bact_Sporulation_Assoc"/>
</dbReference>
<protein>
    <submittedName>
        <fullName evidence="3">SpoIID/LytB domain-containing protein</fullName>
    </submittedName>
</protein>
<sequence>MILSAPKKEFRVFLQSLLSSVFLWLLLSASAQATTALRVLLQENAKQVPVGSSTTAVVKDAQGNALGEIEGMSAFRAVGSGQGVKLGDWQANQLSITPRDDGYVWIGNRWYRGKVRLVNRDSNLTVINKVNLEDYLYSVVGAEMPPSWPLEALKAQAVAARSYALHQQENTGNGLYDVQSTTASQVYKGVNSETERTHQAVNSTEGEVLQHNGNVILAVFHSSSGGHTENVEDVWSSPLPYLRGVADYDQTAPVYQWQQAFSPTAMGRRLRVGTVQEIIPQQASPQGRIRRLKVVGDRDTRTLSGDQFRHALNLRSTLFQVQKKSDRFVITGRGFGHGIGLSQWGAHYLAQEGANYRQILGHYYRQVKLARLETDLARN</sequence>
<organism evidence="3 4">
    <name type="scientific">Euhalothece natronophila Z-M001</name>
    <dbReference type="NCBI Taxonomy" id="522448"/>
    <lineage>
        <taxon>Bacteria</taxon>
        <taxon>Bacillati</taxon>
        <taxon>Cyanobacteriota</taxon>
        <taxon>Cyanophyceae</taxon>
        <taxon>Oscillatoriophycideae</taxon>
        <taxon>Chroococcales</taxon>
        <taxon>Halothecacae</taxon>
        <taxon>Halothece cluster</taxon>
        <taxon>Euhalothece</taxon>
    </lineage>
</organism>
<evidence type="ECO:0000259" key="2">
    <source>
        <dbReference type="Pfam" id="PF08486"/>
    </source>
</evidence>
<dbReference type="PANTHER" id="PTHR30032">
    <property type="entry name" value="N-ACETYLMURAMOYL-L-ALANINE AMIDASE-RELATED"/>
    <property type="match status" value="1"/>
</dbReference>
<dbReference type="PANTHER" id="PTHR30032:SF4">
    <property type="entry name" value="AMIDASE ENHANCER"/>
    <property type="match status" value="1"/>
</dbReference>
<proteinExistence type="predicted"/>
<evidence type="ECO:0000313" key="3">
    <source>
        <dbReference type="EMBL" id="QDZ39588.1"/>
    </source>
</evidence>
<dbReference type="GO" id="GO:0030435">
    <property type="term" value="P:sporulation resulting in formation of a cellular spore"/>
    <property type="evidence" value="ECO:0007669"/>
    <property type="project" value="InterPro"/>
</dbReference>
<evidence type="ECO:0000256" key="1">
    <source>
        <dbReference type="SAM" id="SignalP"/>
    </source>
</evidence>
<name>A0A5B8NKU6_9CHRO</name>